<dbReference type="EnsemblPlants" id="OB07G17050.1">
    <property type="protein sequence ID" value="OB07G17050.1"/>
    <property type="gene ID" value="OB07G17050"/>
</dbReference>
<evidence type="ECO:0000313" key="2">
    <source>
        <dbReference type="Proteomes" id="UP000006038"/>
    </source>
</evidence>
<organism evidence="1">
    <name type="scientific">Oryza brachyantha</name>
    <name type="common">malo sina</name>
    <dbReference type="NCBI Taxonomy" id="4533"/>
    <lineage>
        <taxon>Eukaryota</taxon>
        <taxon>Viridiplantae</taxon>
        <taxon>Streptophyta</taxon>
        <taxon>Embryophyta</taxon>
        <taxon>Tracheophyta</taxon>
        <taxon>Spermatophyta</taxon>
        <taxon>Magnoliopsida</taxon>
        <taxon>Liliopsida</taxon>
        <taxon>Poales</taxon>
        <taxon>Poaceae</taxon>
        <taxon>BOP clade</taxon>
        <taxon>Oryzoideae</taxon>
        <taxon>Oryzeae</taxon>
        <taxon>Oryzinae</taxon>
        <taxon>Oryza</taxon>
    </lineage>
</organism>
<dbReference type="HOGENOM" id="CLU_1067008_0_0_1"/>
<keyword evidence="2" id="KW-1185">Reference proteome</keyword>
<dbReference type="AlphaFoldDB" id="J3MJX3"/>
<reference evidence="1" key="2">
    <citation type="submission" date="2013-04" db="UniProtKB">
        <authorList>
            <consortium name="EnsemblPlants"/>
        </authorList>
    </citation>
    <scope>IDENTIFICATION</scope>
</reference>
<proteinExistence type="predicted"/>
<reference evidence="1" key="1">
    <citation type="journal article" date="2013" name="Nat. Commun.">
        <title>Whole-genome sequencing of Oryza brachyantha reveals mechanisms underlying Oryza genome evolution.</title>
        <authorList>
            <person name="Chen J."/>
            <person name="Huang Q."/>
            <person name="Gao D."/>
            <person name="Wang J."/>
            <person name="Lang Y."/>
            <person name="Liu T."/>
            <person name="Li B."/>
            <person name="Bai Z."/>
            <person name="Luis Goicoechea J."/>
            <person name="Liang C."/>
            <person name="Chen C."/>
            <person name="Zhang W."/>
            <person name="Sun S."/>
            <person name="Liao Y."/>
            <person name="Zhang X."/>
            <person name="Yang L."/>
            <person name="Song C."/>
            <person name="Wang M."/>
            <person name="Shi J."/>
            <person name="Liu G."/>
            <person name="Liu J."/>
            <person name="Zhou H."/>
            <person name="Zhou W."/>
            <person name="Yu Q."/>
            <person name="An N."/>
            <person name="Chen Y."/>
            <person name="Cai Q."/>
            <person name="Wang B."/>
            <person name="Liu B."/>
            <person name="Min J."/>
            <person name="Huang Y."/>
            <person name="Wu H."/>
            <person name="Li Z."/>
            <person name="Zhang Y."/>
            <person name="Yin Y."/>
            <person name="Song W."/>
            <person name="Jiang J."/>
            <person name="Jackson S.A."/>
            <person name="Wing R.A."/>
            <person name="Wang J."/>
            <person name="Chen M."/>
        </authorList>
    </citation>
    <scope>NUCLEOTIDE SEQUENCE [LARGE SCALE GENOMIC DNA]</scope>
    <source>
        <strain evidence="1">cv. IRGC 101232</strain>
    </source>
</reference>
<protein>
    <submittedName>
        <fullName evidence="1">Uncharacterized protein</fullName>
    </submittedName>
</protein>
<sequence length="261" mass="29462">MKDDLNVQLDLLDIGLWQELKPQLDETENQVLPNAPFTMSQQQKGILCSVIQNLSTPFGYASNHSRCVNMNECKVLLSDDSSITKTIRALVRKPNKCGNSGVVNISDGGIKYCGRLTDIIEISYRDYYKVGTQKRVGMPRVPAMLSNLNLAAELFVKNGQQYEDSFQASETIQDGQADEENVQGPPDLDIALADIGTRVKRSINIISYFDLAVYSGRVRLPQDKAYDELANRRLNNGSIFPKYYDDAFDRVIRKELNVYEY</sequence>
<name>J3MJX3_ORYBR</name>
<accession>J3MJX3</accession>
<dbReference type="Proteomes" id="UP000006038">
    <property type="component" value="Chromosome 7"/>
</dbReference>
<evidence type="ECO:0000313" key="1">
    <source>
        <dbReference type="EnsemblPlants" id="OB07G17050.1"/>
    </source>
</evidence>
<dbReference type="Gramene" id="OB07G17050.1">
    <property type="protein sequence ID" value="OB07G17050.1"/>
    <property type="gene ID" value="OB07G17050"/>
</dbReference>